<evidence type="ECO:0000256" key="5">
    <source>
        <dbReference type="SAM" id="MobiDB-lite"/>
    </source>
</evidence>
<feature type="compositionally biased region" description="Acidic residues" evidence="5">
    <location>
        <begin position="212"/>
        <end position="223"/>
    </location>
</feature>
<evidence type="ECO:0000256" key="2">
    <source>
        <dbReference type="ARBA" id="ARBA00022771"/>
    </source>
</evidence>
<name>A0ABQ7KLQ7_BRACM</name>
<feature type="compositionally biased region" description="Polar residues" evidence="5">
    <location>
        <begin position="427"/>
        <end position="474"/>
    </location>
</feature>
<evidence type="ECO:0000256" key="4">
    <source>
        <dbReference type="PROSITE-ProRule" id="PRU00325"/>
    </source>
</evidence>
<feature type="compositionally biased region" description="Acidic residues" evidence="5">
    <location>
        <begin position="143"/>
        <end position="153"/>
    </location>
</feature>
<organism evidence="7 8">
    <name type="scientific">Brassica rapa subsp. trilocularis</name>
    <dbReference type="NCBI Taxonomy" id="1813537"/>
    <lineage>
        <taxon>Eukaryota</taxon>
        <taxon>Viridiplantae</taxon>
        <taxon>Streptophyta</taxon>
        <taxon>Embryophyta</taxon>
        <taxon>Tracheophyta</taxon>
        <taxon>Spermatophyta</taxon>
        <taxon>Magnoliopsida</taxon>
        <taxon>eudicotyledons</taxon>
        <taxon>Gunneridae</taxon>
        <taxon>Pentapetalae</taxon>
        <taxon>rosids</taxon>
        <taxon>malvids</taxon>
        <taxon>Brassicales</taxon>
        <taxon>Brassicaceae</taxon>
        <taxon>Brassiceae</taxon>
        <taxon>Brassica</taxon>
    </lineage>
</organism>
<feature type="compositionally biased region" description="Basic residues" evidence="5">
    <location>
        <begin position="478"/>
        <end position="491"/>
    </location>
</feature>
<keyword evidence="2 4" id="KW-0863">Zinc-finger</keyword>
<dbReference type="InterPro" id="IPR007527">
    <property type="entry name" value="Znf_SWIM"/>
</dbReference>
<dbReference type="Pfam" id="PF04434">
    <property type="entry name" value="SWIM"/>
    <property type="match status" value="1"/>
</dbReference>
<feature type="compositionally biased region" description="Acidic residues" evidence="5">
    <location>
        <begin position="125"/>
        <end position="136"/>
    </location>
</feature>
<evidence type="ECO:0000256" key="1">
    <source>
        <dbReference type="ARBA" id="ARBA00022723"/>
    </source>
</evidence>
<keyword evidence="3" id="KW-0862">Zinc</keyword>
<protein>
    <recommendedName>
        <fullName evidence="6">SWIM-type domain-containing protein</fullName>
    </recommendedName>
</protein>
<evidence type="ECO:0000313" key="8">
    <source>
        <dbReference type="Proteomes" id="UP000823674"/>
    </source>
</evidence>
<feature type="compositionally biased region" description="Acidic residues" evidence="5">
    <location>
        <begin position="169"/>
        <end position="179"/>
    </location>
</feature>
<dbReference type="PROSITE" id="PS50966">
    <property type="entry name" value="ZF_SWIM"/>
    <property type="match status" value="1"/>
</dbReference>
<gene>
    <name evidence="7" type="primary">A10g501340.1_BraROA</name>
    <name evidence="7" type="ORF">IGI04_039749</name>
</gene>
<evidence type="ECO:0000313" key="7">
    <source>
        <dbReference type="EMBL" id="KAG5375153.1"/>
    </source>
</evidence>
<accession>A0ABQ7KLQ7</accession>
<proteinExistence type="predicted"/>
<dbReference type="EMBL" id="JADBGQ010000010">
    <property type="protein sequence ID" value="KAG5375153.1"/>
    <property type="molecule type" value="Genomic_DNA"/>
</dbReference>
<dbReference type="Proteomes" id="UP000823674">
    <property type="component" value="Chromosome A10"/>
</dbReference>
<keyword evidence="1" id="KW-0479">Metal-binding</keyword>
<feature type="region of interest" description="Disordered" evidence="5">
    <location>
        <begin position="336"/>
        <end position="508"/>
    </location>
</feature>
<keyword evidence="8" id="KW-1185">Reference proteome</keyword>
<feature type="compositionally biased region" description="Basic and acidic residues" evidence="5">
    <location>
        <begin position="197"/>
        <end position="208"/>
    </location>
</feature>
<feature type="region of interest" description="Disordered" evidence="5">
    <location>
        <begin position="116"/>
        <end position="227"/>
    </location>
</feature>
<evidence type="ECO:0000259" key="6">
    <source>
        <dbReference type="PROSITE" id="PS50966"/>
    </source>
</evidence>
<comment type="caution">
    <text evidence="7">The sequence shown here is derived from an EMBL/GenBank/DDBJ whole genome shotgun (WGS) entry which is preliminary data.</text>
</comment>
<evidence type="ECO:0000256" key="3">
    <source>
        <dbReference type="ARBA" id="ARBA00022833"/>
    </source>
</evidence>
<dbReference type="SMART" id="SM00575">
    <property type="entry name" value="ZnF_PMZ"/>
    <property type="match status" value="1"/>
</dbReference>
<dbReference type="InterPro" id="IPR006564">
    <property type="entry name" value="Znf_PMZ"/>
</dbReference>
<sequence>MAESQKIELKIHFGGSVKKIGKEDYEYLDELGSKNVEWKIDEIVWDRFVDFCKEEALIIALVGLIWFKSEKEEMKQLRYVYDRYDKEMLMLRSVSKLGIDVVEVFVEHDCSEHIPGVIQLPDGEHIEDEEHSENDEVDRPKEDDEPEGSEDENPAEKEDNPTVNPAEKEDNEDGGDEVVADLTDGTSDVRFQTVFEEGEKAVPDKEAYGNDIELEDKDDDSEDERAPVDVEYPDTPKARCAKKHCSTIRSGFSLYEVNEFDCGYRVDLATHQCACRRWDLTGIPCKHDVCVLDDNQEDPVKYTAEYYYTHVMKRTYSDNIKPVNGENLWKMTGKPPIGIPEIRKPRGRPRTRDRKKEPFEALETAGKSSRHGRIPTCSNCHQSGHIKTGCKNQTVVYEGPKNKRGRPRKNLEEGAPKPPPTRRKKTQNTGSSSQPVHATGSSSQPVHATGSSSQPVHVTGSSSQPVEATGSSSDPKPHAKKPSRGPLKVRKTANIPHGVGTLWSPFTNRPFEVFGDRVYDRSDLNPQPPQE</sequence>
<feature type="domain" description="SWIM-type" evidence="6">
    <location>
        <begin position="264"/>
        <end position="296"/>
    </location>
</feature>
<reference evidence="7 8" key="1">
    <citation type="submission" date="2021-03" db="EMBL/GenBank/DDBJ databases">
        <authorList>
            <person name="King G.J."/>
            <person name="Bancroft I."/>
            <person name="Baten A."/>
            <person name="Bloomfield J."/>
            <person name="Borpatragohain P."/>
            <person name="He Z."/>
            <person name="Irish N."/>
            <person name="Irwin J."/>
            <person name="Liu K."/>
            <person name="Mauleon R.P."/>
            <person name="Moore J."/>
            <person name="Morris R."/>
            <person name="Ostergaard L."/>
            <person name="Wang B."/>
            <person name="Wells R."/>
        </authorList>
    </citation>
    <scope>NUCLEOTIDE SEQUENCE [LARGE SCALE GENOMIC DNA]</scope>
    <source>
        <strain evidence="7">R-o-18</strain>
        <tissue evidence="7">Leaf</tissue>
    </source>
</reference>